<dbReference type="RefSeq" id="WP_157795006.1">
    <property type="nucleotide sequence ID" value="NZ_ABXP02000066.1"/>
</dbReference>
<accession>A0A0F5PN58</accession>
<evidence type="ECO:0000313" key="1">
    <source>
        <dbReference type="EMBL" id="KKC29846.1"/>
    </source>
</evidence>
<reference evidence="2" key="3">
    <citation type="submission" date="2015-02" db="EMBL/GenBank/DDBJ databases">
        <title>Genome analysis of three genomes within the thermophilic hydrogenogenic bacterial species Caldanaerobacter subterraneus.</title>
        <authorList>
            <person name="Sant'Anna F.H."/>
            <person name="Lebedinsky A."/>
            <person name="Sokolova T."/>
            <person name="Robb F.T."/>
            <person name="Gonzalez J.M."/>
        </authorList>
    </citation>
    <scope>NUCLEOTIDE SEQUENCE [LARGE SCALE GENOMIC DNA]</scope>
    <source>
        <strain evidence="2">DSM 12653</strain>
    </source>
</reference>
<sequence>MAQYNITIDSEVLHYLCVKGAKNEKPAKFLEKDRGVKDGRKPGVAYP</sequence>
<proteinExistence type="predicted"/>
<reference evidence="1 2" key="1">
    <citation type="submission" date="2008-07" db="EMBL/GenBank/DDBJ databases">
        <authorList>
            <person name="Gonzalez J."/>
            <person name="Sokolova T."/>
            <person name="Ferriera S."/>
            <person name="Johnson J."/>
            <person name="Kravitz S."/>
            <person name="Beeson K."/>
            <person name="Sutton G."/>
            <person name="Rogers Y.-H."/>
            <person name="Friedman R."/>
            <person name="Frazier M."/>
            <person name="Venter J.C."/>
        </authorList>
    </citation>
    <scope>NUCLEOTIDE SEQUENCE [LARGE SCALE GENOMIC DNA]</scope>
    <source>
        <strain evidence="1 2">DSM 12653</strain>
    </source>
</reference>
<dbReference type="Proteomes" id="UP000010146">
    <property type="component" value="Unassembled WGS sequence"/>
</dbReference>
<dbReference type="EMBL" id="ABXP02000066">
    <property type="protein sequence ID" value="KKC29846.1"/>
    <property type="molecule type" value="Genomic_DNA"/>
</dbReference>
<protein>
    <submittedName>
        <fullName evidence="1">Uncharacterized protein</fullName>
    </submittedName>
</protein>
<evidence type="ECO:0000313" key="2">
    <source>
        <dbReference type="Proteomes" id="UP000010146"/>
    </source>
</evidence>
<dbReference type="AlphaFoldDB" id="A0A0F5PN58"/>
<gene>
    <name evidence="1" type="ORF">CDSM653_01075</name>
</gene>
<reference evidence="1 2" key="2">
    <citation type="journal article" date="2015" name="BMC Genomics">
        <title>Analysis of three genomes within the thermophilic bacterial species Caldanaerobacter subterraneus with a focus on carbon monoxide dehydrogenase evolution and hydrolase diversity.</title>
        <authorList>
            <person name="Sant'Anna F.H."/>
            <person name="Lebedinsky A.V."/>
            <person name="Sokolova T.G."/>
            <person name="Robb F.T."/>
            <person name="Gonzalez J.M."/>
        </authorList>
    </citation>
    <scope>NUCLEOTIDE SEQUENCE [LARGE SCALE GENOMIC DNA]</scope>
    <source>
        <strain evidence="1 2">DSM 12653</strain>
    </source>
</reference>
<comment type="caution">
    <text evidence="1">The sequence shown here is derived from an EMBL/GenBank/DDBJ whole genome shotgun (WGS) entry which is preliminary data.</text>
</comment>
<name>A0A0F5PN58_9THEO</name>
<organism evidence="1 2">
    <name type="scientific">Caldanaerobacter subterraneus subsp. pacificus DSM 12653</name>
    <dbReference type="NCBI Taxonomy" id="391606"/>
    <lineage>
        <taxon>Bacteria</taxon>
        <taxon>Bacillati</taxon>
        <taxon>Bacillota</taxon>
        <taxon>Clostridia</taxon>
        <taxon>Thermoanaerobacterales</taxon>
        <taxon>Thermoanaerobacteraceae</taxon>
        <taxon>Caldanaerobacter</taxon>
    </lineage>
</organism>